<keyword evidence="4" id="KW-1185">Reference proteome</keyword>
<feature type="domain" description="CAAX prenyl protease 2/Lysostaphin resistance protein A-like" evidence="2">
    <location>
        <begin position="112"/>
        <end position="191"/>
    </location>
</feature>
<keyword evidence="1" id="KW-0472">Membrane</keyword>
<feature type="transmembrane region" description="Helical" evidence="1">
    <location>
        <begin position="155"/>
        <end position="173"/>
    </location>
</feature>
<dbReference type="Pfam" id="PF02517">
    <property type="entry name" value="Rce1-like"/>
    <property type="match status" value="1"/>
</dbReference>
<feature type="transmembrane region" description="Helical" evidence="1">
    <location>
        <begin position="131"/>
        <end position="148"/>
    </location>
</feature>
<sequence>MENETQPDQTSNELSGLTTGRLLIMSVVSANIYVFFSFLIIKYWHDGGLGEVFESIFSLWQQLAIGLGAGAIASGIVFIVIKLPPVSKILSDFTIFEALSKANFSFFDNSQISIFAGAGEELLFRGAIQPLLGNTFTSMIFIAIHGYFKFRSAGHILFGVMMFGLSFMLGFLFEHVGLIAAICAHAVYDLIMLQAIQKKNVQ</sequence>
<accession>A0ABW5JHG9</accession>
<feature type="transmembrane region" description="Helical" evidence="1">
    <location>
        <begin position="22"/>
        <end position="44"/>
    </location>
</feature>
<dbReference type="EMBL" id="JBHULI010000002">
    <property type="protein sequence ID" value="MFD2531175.1"/>
    <property type="molecule type" value="Genomic_DNA"/>
</dbReference>
<organism evidence="3 4">
    <name type="scientific">Gracilimonas halophila</name>
    <dbReference type="NCBI Taxonomy" id="1834464"/>
    <lineage>
        <taxon>Bacteria</taxon>
        <taxon>Pseudomonadati</taxon>
        <taxon>Balneolota</taxon>
        <taxon>Balneolia</taxon>
        <taxon>Balneolales</taxon>
        <taxon>Balneolaceae</taxon>
        <taxon>Gracilimonas</taxon>
    </lineage>
</organism>
<evidence type="ECO:0000256" key="1">
    <source>
        <dbReference type="SAM" id="Phobius"/>
    </source>
</evidence>
<dbReference type="Proteomes" id="UP001597460">
    <property type="component" value="Unassembled WGS sequence"/>
</dbReference>
<dbReference type="InterPro" id="IPR003675">
    <property type="entry name" value="Rce1/LyrA-like_dom"/>
</dbReference>
<gene>
    <name evidence="3" type="ORF">ACFSVN_01810</name>
</gene>
<keyword evidence="1" id="KW-0812">Transmembrane</keyword>
<protein>
    <submittedName>
        <fullName evidence="3">CPBP family intramembrane glutamic endopeptidase</fullName>
        <ecNumber evidence="3">3.4.-.-</ecNumber>
    </submittedName>
</protein>
<proteinExistence type="predicted"/>
<evidence type="ECO:0000259" key="2">
    <source>
        <dbReference type="Pfam" id="PF02517"/>
    </source>
</evidence>
<keyword evidence="3" id="KW-0378">Hydrolase</keyword>
<dbReference type="GO" id="GO:0016787">
    <property type="term" value="F:hydrolase activity"/>
    <property type="evidence" value="ECO:0007669"/>
    <property type="project" value="UniProtKB-KW"/>
</dbReference>
<evidence type="ECO:0000313" key="4">
    <source>
        <dbReference type="Proteomes" id="UP001597460"/>
    </source>
</evidence>
<dbReference type="RefSeq" id="WP_390297719.1">
    <property type="nucleotide sequence ID" value="NZ_JBHULI010000002.1"/>
</dbReference>
<name>A0ABW5JHG9_9BACT</name>
<evidence type="ECO:0000313" key="3">
    <source>
        <dbReference type="EMBL" id="MFD2531175.1"/>
    </source>
</evidence>
<comment type="caution">
    <text evidence="3">The sequence shown here is derived from an EMBL/GenBank/DDBJ whole genome shotgun (WGS) entry which is preliminary data.</text>
</comment>
<feature type="transmembrane region" description="Helical" evidence="1">
    <location>
        <begin position="56"/>
        <end position="81"/>
    </location>
</feature>
<dbReference type="EC" id="3.4.-.-" evidence="3"/>
<keyword evidence="1" id="KW-1133">Transmembrane helix</keyword>
<reference evidence="4" key="1">
    <citation type="journal article" date="2019" name="Int. J. Syst. Evol. Microbiol.">
        <title>The Global Catalogue of Microorganisms (GCM) 10K type strain sequencing project: providing services to taxonomists for standard genome sequencing and annotation.</title>
        <authorList>
            <consortium name="The Broad Institute Genomics Platform"/>
            <consortium name="The Broad Institute Genome Sequencing Center for Infectious Disease"/>
            <person name="Wu L."/>
            <person name="Ma J."/>
        </authorList>
    </citation>
    <scope>NUCLEOTIDE SEQUENCE [LARGE SCALE GENOMIC DNA]</scope>
    <source>
        <strain evidence="4">KCTC 52042</strain>
    </source>
</reference>